<feature type="transmembrane region" description="Helical" evidence="5">
    <location>
        <begin position="112"/>
        <end position="131"/>
    </location>
</feature>
<evidence type="ECO:0000313" key="6">
    <source>
        <dbReference type="EMBL" id="CAF1119288.1"/>
    </source>
</evidence>
<evidence type="ECO:0008006" key="8">
    <source>
        <dbReference type="Google" id="ProtNLM"/>
    </source>
</evidence>
<sequence>MVMHSTRHKNLSFIYADLLYGIHRTYILRSNMFLTVSDPSSTALHILLHANIAYTIFWLLAEILLFVFKYYNLYSVRHAFGLELSSVFMLCLNDFIRLFFGIKGNLLLNIKLLVLFIVYGLFCAIGFVFFLRFQSFATRTEVFLSGISLLLILIETLLAIITLVRNSRAMPVLTKQQQLLRLNRAQQRFQRSIKSD</sequence>
<comment type="subcellular location">
    <subcellularLocation>
        <location evidence="1">Membrane</location>
        <topology evidence="1">Multi-pass membrane protein</topology>
    </subcellularLocation>
</comment>
<comment type="caution">
    <text evidence="6">The sequence shown here is derived from an EMBL/GenBank/DDBJ whole genome shotgun (WGS) entry which is preliminary data.</text>
</comment>
<dbReference type="PANTHER" id="PTHR13531:SF0">
    <property type="entry name" value="GEO07735P1-RELATED"/>
    <property type="match status" value="1"/>
</dbReference>
<dbReference type="OrthoDB" id="262535at2759"/>
<evidence type="ECO:0000256" key="2">
    <source>
        <dbReference type="ARBA" id="ARBA00022692"/>
    </source>
</evidence>
<reference evidence="6" key="1">
    <citation type="submission" date="2021-02" db="EMBL/GenBank/DDBJ databases">
        <authorList>
            <person name="Nowell W R."/>
        </authorList>
    </citation>
    <scope>NUCLEOTIDE SEQUENCE</scope>
</reference>
<organism evidence="6 7">
    <name type="scientific">Adineta ricciae</name>
    <name type="common">Rotifer</name>
    <dbReference type="NCBI Taxonomy" id="249248"/>
    <lineage>
        <taxon>Eukaryota</taxon>
        <taxon>Metazoa</taxon>
        <taxon>Spiralia</taxon>
        <taxon>Gnathifera</taxon>
        <taxon>Rotifera</taxon>
        <taxon>Eurotatoria</taxon>
        <taxon>Bdelloidea</taxon>
        <taxon>Adinetida</taxon>
        <taxon>Adinetidae</taxon>
        <taxon>Adineta</taxon>
    </lineage>
</organism>
<evidence type="ECO:0000256" key="3">
    <source>
        <dbReference type="ARBA" id="ARBA00022989"/>
    </source>
</evidence>
<dbReference type="Proteomes" id="UP000663852">
    <property type="component" value="Unassembled WGS sequence"/>
</dbReference>
<dbReference type="EMBL" id="CAJNOJ010000104">
    <property type="protein sequence ID" value="CAF1119288.1"/>
    <property type="molecule type" value="Genomic_DNA"/>
</dbReference>
<keyword evidence="4 5" id="KW-0472">Membrane</keyword>
<keyword evidence="2 5" id="KW-0812">Transmembrane</keyword>
<proteinExistence type="predicted"/>
<feature type="transmembrane region" description="Helical" evidence="5">
    <location>
        <begin position="143"/>
        <end position="164"/>
    </location>
</feature>
<protein>
    <recommendedName>
        <fullName evidence="8">Transmembrane protein</fullName>
    </recommendedName>
</protein>
<gene>
    <name evidence="6" type="ORF">EDS130_LOCUS20961</name>
</gene>
<evidence type="ECO:0000313" key="7">
    <source>
        <dbReference type="Proteomes" id="UP000663852"/>
    </source>
</evidence>
<dbReference type="InterPro" id="IPR019184">
    <property type="entry name" value="Uncharacterised_TM-17"/>
</dbReference>
<feature type="transmembrane region" description="Helical" evidence="5">
    <location>
        <begin position="80"/>
        <end position="100"/>
    </location>
</feature>
<accession>A0A814QGU0</accession>
<keyword evidence="3 5" id="KW-1133">Transmembrane helix</keyword>
<evidence type="ECO:0000256" key="4">
    <source>
        <dbReference type="ARBA" id="ARBA00023136"/>
    </source>
</evidence>
<evidence type="ECO:0000256" key="5">
    <source>
        <dbReference type="SAM" id="Phobius"/>
    </source>
</evidence>
<evidence type="ECO:0000256" key="1">
    <source>
        <dbReference type="ARBA" id="ARBA00004141"/>
    </source>
</evidence>
<dbReference type="GO" id="GO:0035869">
    <property type="term" value="C:ciliary transition zone"/>
    <property type="evidence" value="ECO:0007669"/>
    <property type="project" value="TreeGrafter"/>
</dbReference>
<dbReference type="PANTHER" id="PTHR13531">
    <property type="entry name" value="GEO07735P1-RELATED-RELATED"/>
    <property type="match status" value="1"/>
</dbReference>
<name>A0A814QGU0_ADIRI</name>
<dbReference type="GO" id="GO:1905515">
    <property type="term" value="P:non-motile cilium assembly"/>
    <property type="evidence" value="ECO:0007669"/>
    <property type="project" value="TreeGrafter"/>
</dbReference>
<dbReference type="GO" id="GO:0016020">
    <property type="term" value="C:membrane"/>
    <property type="evidence" value="ECO:0007669"/>
    <property type="project" value="UniProtKB-SubCell"/>
</dbReference>
<dbReference type="AlphaFoldDB" id="A0A814QGU0"/>
<feature type="transmembrane region" description="Helical" evidence="5">
    <location>
        <begin position="46"/>
        <end position="68"/>
    </location>
</feature>
<dbReference type="Pfam" id="PF09799">
    <property type="entry name" value="Transmemb_17"/>
    <property type="match status" value="1"/>
</dbReference>